<dbReference type="SUPFAM" id="SSF82199">
    <property type="entry name" value="SET domain"/>
    <property type="match status" value="1"/>
</dbReference>
<dbReference type="OrthoDB" id="265717at2759"/>
<evidence type="ECO:0000259" key="1">
    <source>
        <dbReference type="PROSITE" id="PS50280"/>
    </source>
</evidence>
<accession>A0A6A6CB83</accession>
<dbReference type="PANTHER" id="PTHR47332">
    <property type="entry name" value="SET DOMAIN-CONTAINING PROTEIN 5"/>
    <property type="match status" value="1"/>
</dbReference>
<reference evidence="2" key="1">
    <citation type="journal article" date="2020" name="Stud. Mycol.">
        <title>101 Dothideomycetes genomes: a test case for predicting lifestyles and emergence of pathogens.</title>
        <authorList>
            <person name="Haridas S."/>
            <person name="Albert R."/>
            <person name="Binder M."/>
            <person name="Bloem J."/>
            <person name="Labutti K."/>
            <person name="Salamov A."/>
            <person name="Andreopoulos B."/>
            <person name="Baker S."/>
            <person name="Barry K."/>
            <person name="Bills G."/>
            <person name="Bluhm B."/>
            <person name="Cannon C."/>
            <person name="Castanera R."/>
            <person name="Culley D."/>
            <person name="Daum C."/>
            <person name="Ezra D."/>
            <person name="Gonzalez J."/>
            <person name="Henrissat B."/>
            <person name="Kuo A."/>
            <person name="Liang C."/>
            <person name="Lipzen A."/>
            <person name="Lutzoni F."/>
            <person name="Magnuson J."/>
            <person name="Mondo S."/>
            <person name="Nolan M."/>
            <person name="Ohm R."/>
            <person name="Pangilinan J."/>
            <person name="Park H.-J."/>
            <person name="Ramirez L."/>
            <person name="Alfaro M."/>
            <person name="Sun H."/>
            <person name="Tritt A."/>
            <person name="Yoshinaga Y."/>
            <person name="Zwiers L.-H."/>
            <person name="Turgeon B."/>
            <person name="Goodwin S."/>
            <person name="Spatafora J."/>
            <person name="Crous P."/>
            <person name="Grigoriev I."/>
        </authorList>
    </citation>
    <scope>NUCLEOTIDE SEQUENCE</scope>
    <source>
        <strain evidence="2">ATCC 36951</strain>
    </source>
</reference>
<dbReference type="PANTHER" id="PTHR47332:SF4">
    <property type="entry name" value="SET DOMAIN-CONTAINING PROTEIN 5"/>
    <property type="match status" value="1"/>
</dbReference>
<dbReference type="EMBL" id="ML993605">
    <property type="protein sequence ID" value="KAF2164053.1"/>
    <property type="molecule type" value="Genomic_DNA"/>
</dbReference>
<feature type="domain" description="SET" evidence="1">
    <location>
        <begin position="8"/>
        <end position="154"/>
    </location>
</feature>
<organism evidence="2 3">
    <name type="scientific">Zasmidium cellare ATCC 36951</name>
    <dbReference type="NCBI Taxonomy" id="1080233"/>
    <lineage>
        <taxon>Eukaryota</taxon>
        <taxon>Fungi</taxon>
        <taxon>Dikarya</taxon>
        <taxon>Ascomycota</taxon>
        <taxon>Pezizomycotina</taxon>
        <taxon>Dothideomycetes</taxon>
        <taxon>Dothideomycetidae</taxon>
        <taxon>Mycosphaerellales</taxon>
        <taxon>Mycosphaerellaceae</taxon>
        <taxon>Zasmidium</taxon>
    </lineage>
</organism>
<dbReference type="SMART" id="SM00317">
    <property type="entry name" value="SET"/>
    <property type="match status" value="1"/>
</dbReference>
<dbReference type="PROSITE" id="PS50280">
    <property type="entry name" value="SET"/>
    <property type="match status" value="1"/>
</dbReference>
<evidence type="ECO:0000313" key="3">
    <source>
        <dbReference type="Proteomes" id="UP000799537"/>
    </source>
</evidence>
<gene>
    <name evidence="2" type="ORF">M409DRAFT_25402</name>
</gene>
<dbReference type="RefSeq" id="XP_033664942.1">
    <property type="nucleotide sequence ID" value="XM_033807673.1"/>
</dbReference>
<dbReference type="AlphaFoldDB" id="A0A6A6CB83"/>
<sequence>MQAPGSARGNYNYYTLRDVPGKDRGAFALNSLKAGTKILVDKPLMVFNTALSHISPIDTTQKYHRMSPQDRAEFDRAPGILPGGHQGIVATHDMKFHLNRFTINDGKSGCFVHASRFNHSCVPNCSMTPTSNDSIQCILIKDVPAGEELTFAYNENFLYLTSVQRAQYLKNLRFTFRDCLCAICTQPERDRADSDRRRALMREDYYKWSEMDIVREDGFPMPEAKLEAALGYDYCFQNKVTEHARAFVELAEQEGILSSLFLELACLFLAEAQNHGPKAGRDFQEIKKWTERTIELRRNRIGEEGQVMVRRRSTIDSTTSKATSETGSWLSLVLEL</sequence>
<dbReference type="InterPro" id="IPR001214">
    <property type="entry name" value="SET_dom"/>
</dbReference>
<dbReference type="InterPro" id="IPR046341">
    <property type="entry name" value="SET_dom_sf"/>
</dbReference>
<dbReference type="CDD" id="cd20071">
    <property type="entry name" value="SET_SMYD"/>
    <property type="match status" value="1"/>
</dbReference>
<keyword evidence="3" id="KW-1185">Reference proteome</keyword>
<protein>
    <recommendedName>
        <fullName evidence="1">SET domain-containing protein</fullName>
    </recommendedName>
</protein>
<dbReference type="InterPro" id="IPR053185">
    <property type="entry name" value="SET_domain_protein"/>
</dbReference>
<dbReference type="GeneID" id="54560945"/>
<dbReference type="Gene3D" id="2.170.270.10">
    <property type="entry name" value="SET domain"/>
    <property type="match status" value="1"/>
</dbReference>
<proteinExistence type="predicted"/>
<dbReference type="Proteomes" id="UP000799537">
    <property type="component" value="Unassembled WGS sequence"/>
</dbReference>
<name>A0A6A6CB83_ZASCE</name>
<dbReference type="Pfam" id="PF00856">
    <property type="entry name" value="SET"/>
    <property type="match status" value="1"/>
</dbReference>
<evidence type="ECO:0000313" key="2">
    <source>
        <dbReference type="EMBL" id="KAF2164053.1"/>
    </source>
</evidence>